<keyword evidence="4 5" id="KW-0975">Bacterial flagellum</keyword>
<proteinExistence type="inferred from homology"/>
<comment type="similarity">
    <text evidence="2 5">Belongs to the flagella basal body rod proteins family.</text>
</comment>
<dbReference type="Gene3D" id="2.60.98.20">
    <property type="entry name" value="Flagellar hook protein FlgE"/>
    <property type="match status" value="1"/>
</dbReference>
<protein>
    <recommendedName>
        <fullName evidence="3 5">Flagellar hook protein FlgE</fullName>
    </recommendedName>
</protein>
<dbReference type="AlphaFoldDB" id="A0A4V2W363"/>
<evidence type="ECO:0000259" key="7">
    <source>
        <dbReference type="Pfam" id="PF06429"/>
    </source>
</evidence>
<dbReference type="InterPro" id="IPR053967">
    <property type="entry name" value="LlgE_F_G-like_D1"/>
</dbReference>
<dbReference type="GO" id="GO:0009424">
    <property type="term" value="C:bacterial-type flagellum hook"/>
    <property type="evidence" value="ECO:0007669"/>
    <property type="project" value="TreeGrafter"/>
</dbReference>
<dbReference type="InterPro" id="IPR020013">
    <property type="entry name" value="Flagellar_FlgE/F/G"/>
</dbReference>
<feature type="domain" description="Flagellar basal-body/hook protein C-terminal" evidence="7">
    <location>
        <begin position="380"/>
        <end position="425"/>
    </location>
</feature>
<dbReference type="OrthoDB" id="8578401at2"/>
<feature type="domain" description="Flagellar hook protein FlgE/F/G-like D1" evidence="9">
    <location>
        <begin position="83"/>
        <end position="144"/>
    </location>
</feature>
<dbReference type="GO" id="GO:0005829">
    <property type="term" value="C:cytosol"/>
    <property type="evidence" value="ECO:0007669"/>
    <property type="project" value="TreeGrafter"/>
</dbReference>
<sequence>MGFQQGLSGLNAASKNLDTIGNNVSNSGTVGFKASQAQFADVYANSLTGAGGLQIGIGTQVSSVVQQFTQGNVTTSNNPLDLAINGKGFYRISDNGTIAYARNGQFQLDKDGFIVTSSGKNLTGYAANAAGVITPGSITNMQVTTANLPPSVTTTANIGVNLDSRASVVTATPFDPTVTTSYTTSTAMTVYDALGNAQTLGVYFAKTAANTWDVYGTVTNPAGDVTILNATPATTPTGTPTAVTSLGTLTFSASTGALASSTVTLPAITSTMLGTGATAIASFLPSFTGSTQYGSSFGVSALTQNGYASGRTTGFGIDADGILQARYSNGQSLNLGQVVLADFKNPQGLQPLGNNLWAETAASGQPIPGAPGTSSLGVLQSSAVEDSNVDLTQELVNMITAQRSYQANAQTIKTQDQVLQTLVNLR</sequence>
<dbReference type="InterPro" id="IPR037058">
    <property type="entry name" value="Falgellar_hook_FlgE_sf"/>
</dbReference>
<dbReference type="Pfam" id="PF06429">
    <property type="entry name" value="Flg_bbr_C"/>
    <property type="match status" value="1"/>
</dbReference>
<dbReference type="NCBIfam" id="TIGR03506">
    <property type="entry name" value="FlgEFG_subfam"/>
    <property type="match status" value="1"/>
</dbReference>
<evidence type="ECO:0000256" key="1">
    <source>
        <dbReference type="ARBA" id="ARBA00004117"/>
    </source>
</evidence>
<keyword evidence="11" id="KW-1185">Reference proteome</keyword>
<keyword evidence="10" id="KW-0969">Cilium</keyword>
<comment type="subcellular location">
    <subcellularLocation>
        <location evidence="1 5">Bacterial flagellum basal body</location>
    </subcellularLocation>
</comment>
<dbReference type="InterPro" id="IPR001444">
    <property type="entry name" value="Flag_bb_rod_N"/>
</dbReference>
<dbReference type="InterPro" id="IPR011491">
    <property type="entry name" value="FlgE_D2"/>
</dbReference>
<dbReference type="Pfam" id="PF22692">
    <property type="entry name" value="LlgE_F_G_D1"/>
    <property type="match status" value="1"/>
</dbReference>
<feature type="domain" description="Flagellar basal body rod protein N-terminal" evidence="6">
    <location>
        <begin position="6"/>
        <end position="33"/>
    </location>
</feature>
<dbReference type="InterPro" id="IPR010930">
    <property type="entry name" value="Flg_bb/hook_C_dom"/>
</dbReference>
<evidence type="ECO:0000313" key="11">
    <source>
        <dbReference type="Proteomes" id="UP000295367"/>
    </source>
</evidence>
<dbReference type="PANTHER" id="PTHR30435:SF1">
    <property type="entry name" value="FLAGELLAR HOOK PROTEIN FLGE"/>
    <property type="match status" value="1"/>
</dbReference>
<dbReference type="PANTHER" id="PTHR30435">
    <property type="entry name" value="FLAGELLAR PROTEIN"/>
    <property type="match status" value="1"/>
</dbReference>
<comment type="caution">
    <text evidence="10">The sequence shown here is derived from an EMBL/GenBank/DDBJ whole genome shotgun (WGS) entry which is preliminary data.</text>
</comment>
<dbReference type="Pfam" id="PF00460">
    <property type="entry name" value="Flg_bb_rod"/>
    <property type="match status" value="1"/>
</dbReference>
<accession>A0A4V2W363</accession>
<reference evidence="10 11" key="1">
    <citation type="submission" date="2019-03" db="EMBL/GenBank/DDBJ databases">
        <title>Genomic Encyclopedia of Type Strains, Phase IV (KMG-IV): sequencing the most valuable type-strain genomes for metagenomic binning, comparative biology and taxonomic classification.</title>
        <authorList>
            <person name="Goeker M."/>
        </authorList>
    </citation>
    <scope>NUCLEOTIDE SEQUENCE [LARGE SCALE GENOMIC DNA]</scope>
    <source>
        <strain evidence="10 11">DSM 100309</strain>
    </source>
</reference>
<dbReference type="EMBL" id="SMCO01000001">
    <property type="protein sequence ID" value="TCV90729.1"/>
    <property type="molecule type" value="Genomic_DNA"/>
</dbReference>
<evidence type="ECO:0000313" key="10">
    <source>
        <dbReference type="EMBL" id="TCV90729.1"/>
    </source>
</evidence>
<evidence type="ECO:0000256" key="2">
    <source>
        <dbReference type="ARBA" id="ARBA00009677"/>
    </source>
</evidence>
<dbReference type="GO" id="GO:0009425">
    <property type="term" value="C:bacterial-type flagellum basal body"/>
    <property type="evidence" value="ECO:0007669"/>
    <property type="project" value="UniProtKB-SubCell"/>
</dbReference>
<dbReference type="Pfam" id="PF07559">
    <property type="entry name" value="FlgE_D2"/>
    <property type="match status" value="1"/>
</dbReference>
<dbReference type="Proteomes" id="UP000295367">
    <property type="component" value="Unassembled WGS sequence"/>
</dbReference>
<feature type="domain" description="Flagellar hook protein FlgE D2" evidence="8">
    <location>
        <begin position="161"/>
        <end position="307"/>
    </location>
</feature>
<dbReference type="RefSeq" id="WP_124947379.1">
    <property type="nucleotide sequence ID" value="NZ_BHVT01000073.1"/>
</dbReference>
<evidence type="ECO:0000256" key="5">
    <source>
        <dbReference type="RuleBase" id="RU362116"/>
    </source>
</evidence>
<comment type="function">
    <text evidence="5">A flexible structure which links the flagellar filament to the drive apparatus in the basal body.</text>
</comment>
<keyword evidence="10" id="KW-0282">Flagellum</keyword>
<organism evidence="10 11">
    <name type="scientific">Sulfurirhabdus autotrophica</name>
    <dbReference type="NCBI Taxonomy" id="1706046"/>
    <lineage>
        <taxon>Bacteria</taxon>
        <taxon>Pseudomonadati</taxon>
        <taxon>Pseudomonadota</taxon>
        <taxon>Betaproteobacteria</taxon>
        <taxon>Nitrosomonadales</taxon>
        <taxon>Sulfuricellaceae</taxon>
        <taxon>Sulfurirhabdus</taxon>
    </lineage>
</organism>
<evidence type="ECO:0000256" key="3">
    <source>
        <dbReference type="ARBA" id="ARBA00019015"/>
    </source>
</evidence>
<evidence type="ECO:0000259" key="9">
    <source>
        <dbReference type="Pfam" id="PF22692"/>
    </source>
</evidence>
<dbReference type="GO" id="GO:0071978">
    <property type="term" value="P:bacterial-type flagellum-dependent swarming motility"/>
    <property type="evidence" value="ECO:0007669"/>
    <property type="project" value="TreeGrafter"/>
</dbReference>
<keyword evidence="10" id="KW-0966">Cell projection</keyword>
<dbReference type="InterPro" id="IPR037925">
    <property type="entry name" value="FlgE/F/G-like"/>
</dbReference>
<gene>
    <name evidence="10" type="ORF">EDC63_101703</name>
</gene>
<evidence type="ECO:0000259" key="6">
    <source>
        <dbReference type="Pfam" id="PF00460"/>
    </source>
</evidence>
<evidence type="ECO:0000259" key="8">
    <source>
        <dbReference type="Pfam" id="PF07559"/>
    </source>
</evidence>
<name>A0A4V2W363_9PROT</name>
<dbReference type="SUPFAM" id="SSF117143">
    <property type="entry name" value="Flagellar hook protein flgE"/>
    <property type="match status" value="1"/>
</dbReference>
<dbReference type="NCBIfam" id="NF004238">
    <property type="entry name" value="PRK05682.1-1"/>
    <property type="match status" value="1"/>
</dbReference>
<evidence type="ECO:0000256" key="4">
    <source>
        <dbReference type="ARBA" id="ARBA00023143"/>
    </source>
</evidence>